<proteinExistence type="predicted"/>
<name>A0A2P2KUG9_RHIMU</name>
<feature type="compositionally biased region" description="Polar residues" evidence="1">
    <location>
        <begin position="388"/>
        <end position="400"/>
    </location>
</feature>
<feature type="region of interest" description="Disordered" evidence="1">
    <location>
        <begin position="319"/>
        <end position="348"/>
    </location>
</feature>
<organism evidence="2">
    <name type="scientific">Rhizophora mucronata</name>
    <name type="common">Asiatic mangrove</name>
    <dbReference type="NCBI Taxonomy" id="61149"/>
    <lineage>
        <taxon>Eukaryota</taxon>
        <taxon>Viridiplantae</taxon>
        <taxon>Streptophyta</taxon>
        <taxon>Embryophyta</taxon>
        <taxon>Tracheophyta</taxon>
        <taxon>Spermatophyta</taxon>
        <taxon>Magnoliopsida</taxon>
        <taxon>eudicotyledons</taxon>
        <taxon>Gunneridae</taxon>
        <taxon>Pentapetalae</taxon>
        <taxon>rosids</taxon>
        <taxon>fabids</taxon>
        <taxon>Malpighiales</taxon>
        <taxon>Rhizophoraceae</taxon>
        <taxon>Rhizophora</taxon>
    </lineage>
</organism>
<protein>
    <submittedName>
        <fullName evidence="2">80 kD MCM3-associated protein</fullName>
    </submittedName>
</protein>
<evidence type="ECO:0000313" key="2">
    <source>
        <dbReference type="EMBL" id="MBX09372.1"/>
    </source>
</evidence>
<feature type="compositionally biased region" description="Low complexity" evidence="1">
    <location>
        <begin position="1"/>
        <end position="10"/>
    </location>
</feature>
<evidence type="ECO:0000256" key="1">
    <source>
        <dbReference type="SAM" id="MobiDB-lite"/>
    </source>
</evidence>
<feature type="region of interest" description="Disordered" evidence="1">
    <location>
        <begin position="378"/>
        <end position="413"/>
    </location>
</feature>
<dbReference type="AlphaFoldDB" id="A0A2P2KUG9"/>
<sequence length="436" mass="46704">MWGFGKAAGPAAPPASQPSFGNYPSPPTPSSPAPPPPAFPHSSPPRSPGTCGFSLANSRAEAVQRVLSPSSTFGSTKPAATPYPLFGAHRPVDSSSGVANVQRSFFKSDMPVNPRASATTSFVASHNSGSSITAKIVRFQDPQKTSSLDLHVNHGNHGNHLVPPRIRSPSFASENYYVDHDRPLGEGPRAALSPPAQGLQPKMLRTYSDLLDSEDKTSVSPVVGFLDSTRSLTTEAADVQAPKQTRSSPIPASNEIFLESNRFLQKEFSRPSIAPPRPITRPNASLSSLHSQIPQRSMSSVNSTTIEAVPTKVSGFSIAKRARSPPTSSTNEVFQGNSHSTQDDSEREIQAKAKRLARFKKELTESFETIPDTVDKKFSVSRSEESMVETQKSAGDNNNGSREDFSSHLNSSDLESLEMSSIIVGSCPDMCPGMLS</sequence>
<reference evidence="2" key="1">
    <citation type="submission" date="2018-02" db="EMBL/GenBank/DDBJ databases">
        <title>Rhizophora mucronata_Transcriptome.</title>
        <authorList>
            <person name="Meera S.P."/>
            <person name="Sreeshan A."/>
            <person name="Augustine A."/>
        </authorList>
    </citation>
    <scope>NUCLEOTIDE SEQUENCE</scope>
    <source>
        <tissue evidence="2">Leaf</tissue>
    </source>
</reference>
<feature type="compositionally biased region" description="Polar residues" evidence="1">
    <location>
        <begin position="325"/>
        <end position="340"/>
    </location>
</feature>
<feature type="compositionally biased region" description="Pro residues" evidence="1">
    <location>
        <begin position="24"/>
        <end position="47"/>
    </location>
</feature>
<accession>A0A2P2KUG9</accession>
<dbReference type="EMBL" id="GGEC01028888">
    <property type="protein sequence ID" value="MBX09372.1"/>
    <property type="molecule type" value="Transcribed_RNA"/>
</dbReference>
<feature type="region of interest" description="Disordered" evidence="1">
    <location>
        <begin position="1"/>
        <end position="54"/>
    </location>
</feature>